<dbReference type="EMBL" id="CAADRA010005152">
    <property type="protein sequence ID" value="VFT86108.1"/>
    <property type="molecule type" value="Genomic_DNA"/>
</dbReference>
<dbReference type="OrthoDB" id="76074at2759"/>
<evidence type="ECO:0000313" key="2">
    <source>
        <dbReference type="EMBL" id="VFT86108.1"/>
    </source>
</evidence>
<reference evidence="2 3" key="1">
    <citation type="submission" date="2019-03" db="EMBL/GenBank/DDBJ databases">
        <authorList>
            <person name="Gaulin E."/>
            <person name="Dumas B."/>
        </authorList>
    </citation>
    <scope>NUCLEOTIDE SEQUENCE [LARGE SCALE GENOMIC DNA]</scope>
    <source>
        <strain evidence="2">CBS 568.67</strain>
    </source>
</reference>
<dbReference type="Proteomes" id="UP000332933">
    <property type="component" value="Unassembled WGS sequence"/>
</dbReference>
<organism evidence="2 3">
    <name type="scientific">Aphanomyces stellatus</name>
    <dbReference type="NCBI Taxonomy" id="120398"/>
    <lineage>
        <taxon>Eukaryota</taxon>
        <taxon>Sar</taxon>
        <taxon>Stramenopiles</taxon>
        <taxon>Oomycota</taxon>
        <taxon>Saprolegniomycetes</taxon>
        <taxon>Saprolegniales</taxon>
        <taxon>Verrucalvaceae</taxon>
        <taxon>Aphanomyces</taxon>
    </lineage>
</organism>
<evidence type="ECO:0000313" key="1">
    <source>
        <dbReference type="EMBL" id="KAF0700270.1"/>
    </source>
</evidence>
<dbReference type="EMBL" id="VJMH01005131">
    <property type="protein sequence ID" value="KAF0700270.1"/>
    <property type="molecule type" value="Genomic_DNA"/>
</dbReference>
<dbReference type="AlphaFoldDB" id="A0A485KMH5"/>
<evidence type="ECO:0000313" key="3">
    <source>
        <dbReference type="Proteomes" id="UP000332933"/>
    </source>
</evidence>
<proteinExistence type="predicted"/>
<protein>
    <submittedName>
        <fullName evidence="2">Aste57867_9225 protein</fullName>
    </submittedName>
</protein>
<gene>
    <name evidence="2" type="primary">Aste57867_9225</name>
    <name evidence="1" type="ORF">As57867_009189</name>
    <name evidence="2" type="ORF">ASTE57867_9225</name>
</gene>
<accession>A0A485KMH5</accession>
<keyword evidence="3" id="KW-1185">Reference proteome</keyword>
<sequence>MEFQTLASLVRSLKDESSRHLKLETEAQTEMEHLNAQMRSTRTGLGKLGELLADDVAAVRNDLTHALQAVQVDCIHRVEELTATARDLDGDVLHLMARVADCQVLGDQVDRVHDALHQTKAHLLQTDSTVAQQHDVVVLRLAAHDQVAERVRALCQQQAAHVADVEARLATHAAAIEAHVQEAMETSDRRWDALETTKIRQDKLVHEVIHDMVTMRDQVGDAVALRQALHRHMERTAADVKHMTQTHHATQTLVASLTAAMETSRAKQQHGMETLETTTEMRMDALAQTLEVALGVVQRVLLADERGMSKKASMNRLEVDEIPAV</sequence>
<reference evidence="1" key="2">
    <citation type="submission" date="2019-06" db="EMBL/GenBank/DDBJ databases">
        <title>Genomics analysis of Aphanomyces spp. identifies a new class of oomycete effector associated with host adaptation.</title>
        <authorList>
            <person name="Gaulin E."/>
        </authorList>
    </citation>
    <scope>NUCLEOTIDE SEQUENCE</scope>
    <source>
        <strain evidence="1">CBS 578.67</strain>
    </source>
</reference>
<name>A0A485KMH5_9STRA</name>